<evidence type="ECO:0000259" key="5">
    <source>
        <dbReference type="Pfam" id="PF02902"/>
    </source>
</evidence>
<comment type="similarity">
    <text evidence="1">Belongs to the peptidase C48 family.</text>
</comment>
<feature type="region of interest" description="Disordered" evidence="4">
    <location>
        <begin position="276"/>
        <end position="298"/>
    </location>
</feature>
<keyword evidence="2" id="KW-0645">Protease</keyword>
<name>A0A438JEP1_VITVI</name>
<dbReference type="Proteomes" id="UP000288805">
    <property type="component" value="Unassembled WGS sequence"/>
</dbReference>
<proteinExistence type="inferred from homology"/>
<organism evidence="6 7">
    <name type="scientific">Vitis vinifera</name>
    <name type="common">Grape</name>
    <dbReference type="NCBI Taxonomy" id="29760"/>
    <lineage>
        <taxon>Eukaryota</taxon>
        <taxon>Viridiplantae</taxon>
        <taxon>Streptophyta</taxon>
        <taxon>Embryophyta</taxon>
        <taxon>Tracheophyta</taxon>
        <taxon>Spermatophyta</taxon>
        <taxon>Magnoliopsida</taxon>
        <taxon>eudicotyledons</taxon>
        <taxon>Gunneridae</taxon>
        <taxon>Pentapetalae</taxon>
        <taxon>rosids</taxon>
        <taxon>Vitales</taxon>
        <taxon>Vitaceae</taxon>
        <taxon>Viteae</taxon>
        <taxon>Vitis</taxon>
    </lineage>
</organism>
<sequence>MNPHSANNLGYLTVSSTQPHLMSYPAGTLMFTRCSAARFKKLCNRLPEAKIQAIRDLQFGGLLNLNCTEVRHNLCIFLIQHFNVGFRRIEFSAQKHYPVTATDVGHIFGLPTEGRNFQVTSTSSDHPFGTIRACEEKLLDLPIGEEFRRAFIYYACATLLAPTSRLNGCRNLWHTIHEDGFRNDVNWAQFVLDQLVEGIRRYQQSKTSWASQRSPTVERTMEPETNVDHDTNVDAENSDEIWHQYHDVERAIDQYQRGIQQQLRIMRGLMHKLGTRRHSGVNSDTGSHSSYAPTSTPTADDHAFPGDEYMVSHAAYHVLDTPDRVVAPEYELQPSVPINVVSDGEEQPEGNVVPTNRNVRRRRVRRMAPNLLSPYISQPQTKQSAIKIDLKQGAALVFGDDLDARKQENPTARYSRPGRKKTMLSGVQQNLAKVVLWLAAHKKEVSPYDLRTFNFITPDVPLQTNEHDCGVFVMKFMELWSMGGFSKSIDVGKLKHCRLKIMGSMLFSAQNAHRDRVGEIKGDCNL</sequence>
<dbReference type="PANTHER" id="PTHR34835">
    <property type="entry name" value="OS07G0283600 PROTEIN-RELATED"/>
    <property type="match status" value="1"/>
</dbReference>
<dbReference type="GO" id="GO:0006508">
    <property type="term" value="P:proteolysis"/>
    <property type="evidence" value="ECO:0007669"/>
    <property type="project" value="UniProtKB-KW"/>
</dbReference>
<feature type="compositionally biased region" description="Polar residues" evidence="4">
    <location>
        <begin position="280"/>
        <end position="298"/>
    </location>
</feature>
<dbReference type="GO" id="GO:0008234">
    <property type="term" value="F:cysteine-type peptidase activity"/>
    <property type="evidence" value="ECO:0007669"/>
    <property type="project" value="InterPro"/>
</dbReference>
<comment type="caution">
    <text evidence="6">The sequence shown here is derived from an EMBL/GenBank/DDBJ whole genome shotgun (WGS) entry which is preliminary data.</text>
</comment>
<dbReference type="Pfam" id="PF02902">
    <property type="entry name" value="Peptidase_C48"/>
    <property type="match status" value="1"/>
</dbReference>
<reference evidence="6 7" key="1">
    <citation type="journal article" date="2018" name="PLoS Genet.">
        <title>Population sequencing reveals clonal diversity and ancestral inbreeding in the grapevine cultivar Chardonnay.</title>
        <authorList>
            <person name="Roach M.J."/>
            <person name="Johnson D.L."/>
            <person name="Bohlmann J."/>
            <person name="van Vuuren H.J."/>
            <person name="Jones S.J."/>
            <person name="Pretorius I.S."/>
            <person name="Schmidt S.A."/>
            <person name="Borneman A.R."/>
        </authorList>
    </citation>
    <scope>NUCLEOTIDE SEQUENCE [LARGE SCALE GENOMIC DNA]</scope>
    <source>
        <strain evidence="7">cv. Chardonnay</strain>
        <tissue evidence="6">Leaf</tissue>
    </source>
</reference>
<accession>A0A438JEP1</accession>
<dbReference type="SUPFAM" id="SSF54001">
    <property type="entry name" value="Cysteine proteinases"/>
    <property type="match status" value="1"/>
</dbReference>
<dbReference type="InterPro" id="IPR003653">
    <property type="entry name" value="Peptidase_C48_C"/>
</dbReference>
<dbReference type="InterPro" id="IPR038765">
    <property type="entry name" value="Papain-like_cys_pep_sf"/>
</dbReference>
<dbReference type="PANTHER" id="PTHR34835:SF34">
    <property type="entry name" value="OS08G0555500 PROTEIN"/>
    <property type="match status" value="1"/>
</dbReference>
<evidence type="ECO:0000313" key="6">
    <source>
        <dbReference type="EMBL" id="RVX07411.1"/>
    </source>
</evidence>
<evidence type="ECO:0000313" key="7">
    <source>
        <dbReference type="Proteomes" id="UP000288805"/>
    </source>
</evidence>
<evidence type="ECO:0000256" key="3">
    <source>
        <dbReference type="ARBA" id="ARBA00022801"/>
    </source>
</evidence>
<protein>
    <recommendedName>
        <fullName evidence="5">Ubiquitin-like protease family profile domain-containing protein</fullName>
    </recommendedName>
</protein>
<gene>
    <name evidence="6" type="ORF">CK203_022624</name>
</gene>
<evidence type="ECO:0000256" key="2">
    <source>
        <dbReference type="ARBA" id="ARBA00022670"/>
    </source>
</evidence>
<evidence type="ECO:0000256" key="4">
    <source>
        <dbReference type="SAM" id="MobiDB-lite"/>
    </source>
</evidence>
<dbReference type="Gene3D" id="3.40.395.10">
    <property type="entry name" value="Adenoviral Proteinase, Chain A"/>
    <property type="match status" value="1"/>
</dbReference>
<dbReference type="AlphaFoldDB" id="A0A438JEP1"/>
<feature type="domain" description="Ubiquitin-like protease family profile" evidence="5">
    <location>
        <begin position="442"/>
        <end position="488"/>
    </location>
</feature>
<dbReference type="EMBL" id="QGNW01000046">
    <property type="protein sequence ID" value="RVX07411.1"/>
    <property type="molecule type" value="Genomic_DNA"/>
</dbReference>
<evidence type="ECO:0000256" key="1">
    <source>
        <dbReference type="ARBA" id="ARBA00005234"/>
    </source>
</evidence>
<keyword evidence="3" id="KW-0378">Hydrolase</keyword>